<dbReference type="EMBL" id="KN559069">
    <property type="protein sequence ID" value="KHJ86914.1"/>
    <property type="molecule type" value="Genomic_DNA"/>
</dbReference>
<keyword evidence="7" id="KW-1185">Reference proteome</keyword>
<comment type="similarity">
    <text evidence="1">Belongs to the TTC38 family.</text>
</comment>
<evidence type="ECO:0000256" key="5">
    <source>
        <dbReference type="SAM" id="Coils"/>
    </source>
</evidence>
<evidence type="ECO:0000256" key="2">
    <source>
        <dbReference type="ARBA" id="ARBA00019992"/>
    </source>
</evidence>
<dbReference type="Proteomes" id="UP000053660">
    <property type="component" value="Unassembled WGS sequence"/>
</dbReference>
<dbReference type="AlphaFoldDB" id="A0A0B1SPN1"/>
<sequence length="485" mass="54534">MAAWCGENLRDLEGWRASGLALSTASNECAKLFDGALRQLVSWSDCDALGGFHKTPEDLRAADTQAVLPRAFRLGLEALGTNTCTRVNKALKNNLEQLQKDAKEYGNEREQKHAKAALLYADGGMAAWCGENLRDLEGWRASGLALSTASNECAKLFDGALRQLVSWSDCDALGGFHKTLENMRTADTQAVLPRAFRLGLEALGTNTCTRVNNALKNNLEQLQKDAKEYGNEREQKHAKAALLYADGHIRAATDIWEEILAEYPTDLMAIKFAHEAYFFMGDMKGKKDSVQAVLPKHKGTEPCYSYLYGMQAFGLEECEQYDEAEKAAVKALNLNRFDSWATHARAHCMLMQGRISEGIDFMESTVDEWRQGWIIATHNYWHKALFYIEKGDFETSLTVFDDEVCRRFNNSKHVLDMADSASLLWRLEMEGVDVGKRWHDLPNMSTHKNDHVTCFNDAHLGITLTRQEDAGNESDLYNTLLDFTK</sequence>
<keyword evidence="5" id="KW-0175">Coiled coil</keyword>
<dbReference type="InterPro" id="IPR011990">
    <property type="entry name" value="TPR-like_helical_dom_sf"/>
</dbReference>
<feature type="coiled-coil region" evidence="5">
    <location>
        <begin position="205"/>
        <end position="239"/>
    </location>
</feature>
<evidence type="ECO:0000256" key="1">
    <source>
        <dbReference type="ARBA" id="ARBA00005857"/>
    </source>
</evidence>
<evidence type="ECO:0000256" key="4">
    <source>
        <dbReference type="ARBA" id="ARBA00022803"/>
    </source>
</evidence>
<accession>A0A0B1SPN1</accession>
<reference evidence="6 7" key="1">
    <citation type="submission" date="2014-03" db="EMBL/GenBank/DDBJ databases">
        <title>Draft genome of the hookworm Oesophagostomum dentatum.</title>
        <authorList>
            <person name="Mitreva M."/>
        </authorList>
    </citation>
    <scope>NUCLEOTIDE SEQUENCE [LARGE SCALE GENOMIC DNA]</scope>
    <source>
        <strain evidence="6 7">OD-Hann</strain>
    </source>
</reference>
<protein>
    <recommendedName>
        <fullName evidence="2">Tetratricopeptide repeat protein 38</fullName>
    </recommendedName>
</protein>
<dbReference type="SUPFAM" id="SSF48452">
    <property type="entry name" value="TPR-like"/>
    <property type="match status" value="1"/>
</dbReference>
<dbReference type="Gene3D" id="1.25.40.10">
    <property type="entry name" value="Tetratricopeptide repeat domain"/>
    <property type="match status" value="1"/>
</dbReference>
<evidence type="ECO:0000313" key="7">
    <source>
        <dbReference type="Proteomes" id="UP000053660"/>
    </source>
</evidence>
<organism evidence="6 7">
    <name type="scientific">Oesophagostomum dentatum</name>
    <name type="common">Nodular worm</name>
    <dbReference type="NCBI Taxonomy" id="61180"/>
    <lineage>
        <taxon>Eukaryota</taxon>
        <taxon>Metazoa</taxon>
        <taxon>Ecdysozoa</taxon>
        <taxon>Nematoda</taxon>
        <taxon>Chromadorea</taxon>
        <taxon>Rhabditida</taxon>
        <taxon>Rhabditina</taxon>
        <taxon>Rhabditomorpha</taxon>
        <taxon>Strongyloidea</taxon>
        <taxon>Strongylidae</taxon>
        <taxon>Oesophagostomum</taxon>
    </lineage>
</organism>
<keyword evidence="3" id="KW-0677">Repeat</keyword>
<dbReference type="InterPro" id="IPR033891">
    <property type="entry name" value="TTC38"/>
</dbReference>
<feature type="coiled-coil region" evidence="5">
    <location>
        <begin position="81"/>
        <end position="115"/>
    </location>
</feature>
<evidence type="ECO:0000256" key="3">
    <source>
        <dbReference type="ARBA" id="ARBA00022737"/>
    </source>
</evidence>
<gene>
    <name evidence="6" type="ORF">OESDEN_13322</name>
</gene>
<dbReference type="PANTHER" id="PTHR16263:SF4">
    <property type="entry name" value="TETRATRICOPEPTIDE REPEAT PROTEIN 38"/>
    <property type="match status" value="1"/>
</dbReference>
<dbReference type="CDD" id="cd05804">
    <property type="entry name" value="StaR_like"/>
    <property type="match status" value="1"/>
</dbReference>
<evidence type="ECO:0000313" key="6">
    <source>
        <dbReference type="EMBL" id="KHJ86914.1"/>
    </source>
</evidence>
<dbReference type="OrthoDB" id="1427555at2759"/>
<keyword evidence="4" id="KW-0802">TPR repeat</keyword>
<proteinExistence type="inferred from homology"/>
<name>A0A0B1SPN1_OESDE</name>
<dbReference type="PANTHER" id="PTHR16263">
    <property type="entry name" value="TETRATRICOPEPTIDE REPEAT PROTEIN 38"/>
    <property type="match status" value="1"/>
</dbReference>